<dbReference type="Gene3D" id="1.20.1250.20">
    <property type="entry name" value="MFS general substrate transporter like domains"/>
    <property type="match status" value="2"/>
</dbReference>
<dbReference type="InterPro" id="IPR020846">
    <property type="entry name" value="MFS_dom"/>
</dbReference>
<feature type="compositionally biased region" description="Basic residues" evidence="7">
    <location>
        <begin position="390"/>
        <end position="401"/>
    </location>
</feature>
<organism evidence="10 11">
    <name type="scientific">Salinispira pacifica</name>
    <dbReference type="NCBI Taxonomy" id="1307761"/>
    <lineage>
        <taxon>Bacteria</taxon>
        <taxon>Pseudomonadati</taxon>
        <taxon>Spirochaetota</taxon>
        <taxon>Spirochaetia</taxon>
        <taxon>Spirochaetales</taxon>
        <taxon>Spirochaetaceae</taxon>
        <taxon>Salinispira</taxon>
    </lineage>
</organism>
<dbReference type="Pfam" id="PF07690">
    <property type="entry name" value="MFS_1"/>
    <property type="match status" value="1"/>
</dbReference>
<feature type="domain" description="Major facilitator superfamily (MFS) profile" evidence="9">
    <location>
        <begin position="1"/>
        <end position="388"/>
    </location>
</feature>
<feature type="transmembrane region" description="Helical" evidence="8">
    <location>
        <begin position="133"/>
        <end position="159"/>
    </location>
</feature>
<dbReference type="KEGG" id="slr:L21SP2_1499"/>
<feature type="compositionally biased region" description="Polar residues" evidence="7">
    <location>
        <begin position="428"/>
        <end position="440"/>
    </location>
</feature>
<evidence type="ECO:0000259" key="9">
    <source>
        <dbReference type="PROSITE" id="PS50850"/>
    </source>
</evidence>
<evidence type="ECO:0000256" key="7">
    <source>
        <dbReference type="SAM" id="MobiDB-lite"/>
    </source>
</evidence>
<feature type="transmembrane region" description="Helical" evidence="8">
    <location>
        <begin position="12"/>
        <end position="34"/>
    </location>
</feature>
<dbReference type="RefSeq" id="WP_024267816.1">
    <property type="nucleotide sequence ID" value="NC_023035.1"/>
</dbReference>
<keyword evidence="3" id="KW-1003">Cell membrane</keyword>
<feature type="transmembrane region" description="Helical" evidence="8">
    <location>
        <begin position="243"/>
        <end position="268"/>
    </location>
</feature>
<feature type="transmembrane region" description="Helical" evidence="8">
    <location>
        <begin position="211"/>
        <end position="231"/>
    </location>
</feature>
<dbReference type="GO" id="GO:0005886">
    <property type="term" value="C:plasma membrane"/>
    <property type="evidence" value="ECO:0007669"/>
    <property type="project" value="UniProtKB-SubCell"/>
</dbReference>
<proteinExistence type="predicted"/>
<dbReference type="Proteomes" id="UP000018680">
    <property type="component" value="Chromosome"/>
</dbReference>
<feature type="transmembrane region" description="Helical" evidence="8">
    <location>
        <begin position="75"/>
        <end position="93"/>
    </location>
</feature>
<dbReference type="InterPro" id="IPR036259">
    <property type="entry name" value="MFS_trans_sf"/>
</dbReference>
<keyword evidence="2" id="KW-0813">Transport</keyword>
<feature type="transmembrane region" description="Helical" evidence="8">
    <location>
        <begin position="364"/>
        <end position="383"/>
    </location>
</feature>
<dbReference type="InterPro" id="IPR005829">
    <property type="entry name" value="Sugar_transporter_CS"/>
</dbReference>
<dbReference type="EMBL" id="CP006939">
    <property type="protein sequence ID" value="AHC14896.1"/>
    <property type="molecule type" value="Genomic_DNA"/>
</dbReference>
<evidence type="ECO:0000256" key="3">
    <source>
        <dbReference type="ARBA" id="ARBA00022475"/>
    </source>
</evidence>
<keyword evidence="6 8" id="KW-0472">Membrane</keyword>
<dbReference type="InterPro" id="IPR050171">
    <property type="entry name" value="MFS_Transporters"/>
</dbReference>
<dbReference type="OrthoDB" id="3285241at2"/>
<evidence type="ECO:0000256" key="1">
    <source>
        <dbReference type="ARBA" id="ARBA00004651"/>
    </source>
</evidence>
<evidence type="ECO:0000256" key="8">
    <source>
        <dbReference type="SAM" id="Phobius"/>
    </source>
</evidence>
<dbReference type="PANTHER" id="PTHR23517">
    <property type="entry name" value="RESISTANCE PROTEIN MDTM, PUTATIVE-RELATED-RELATED"/>
    <property type="match status" value="1"/>
</dbReference>
<dbReference type="STRING" id="1307761.L21SP2_1499"/>
<evidence type="ECO:0000313" key="10">
    <source>
        <dbReference type="EMBL" id="AHC14896.1"/>
    </source>
</evidence>
<dbReference type="GO" id="GO:0022857">
    <property type="term" value="F:transmembrane transporter activity"/>
    <property type="evidence" value="ECO:0007669"/>
    <property type="project" value="InterPro"/>
</dbReference>
<dbReference type="CDD" id="cd17325">
    <property type="entry name" value="MFS_MdtG_SLC18_like"/>
    <property type="match status" value="1"/>
</dbReference>
<evidence type="ECO:0000256" key="2">
    <source>
        <dbReference type="ARBA" id="ARBA00022448"/>
    </source>
</evidence>
<dbReference type="HOGENOM" id="CLU_001265_10_10_12"/>
<evidence type="ECO:0000256" key="4">
    <source>
        <dbReference type="ARBA" id="ARBA00022692"/>
    </source>
</evidence>
<evidence type="ECO:0000256" key="5">
    <source>
        <dbReference type="ARBA" id="ARBA00022989"/>
    </source>
</evidence>
<keyword evidence="4 8" id="KW-0812">Transmembrane</keyword>
<protein>
    <recommendedName>
        <fullName evidence="9">Major facilitator superfamily (MFS) profile domain-containing protein</fullName>
    </recommendedName>
</protein>
<feature type="transmembrane region" description="Helical" evidence="8">
    <location>
        <begin position="99"/>
        <end position="121"/>
    </location>
</feature>
<feature type="transmembrane region" description="Helical" evidence="8">
    <location>
        <begin position="165"/>
        <end position="183"/>
    </location>
</feature>
<feature type="transmembrane region" description="Helical" evidence="8">
    <location>
        <begin position="40"/>
        <end position="63"/>
    </location>
</feature>
<dbReference type="PROSITE" id="PS50850">
    <property type="entry name" value="MFS"/>
    <property type="match status" value="1"/>
</dbReference>
<dbReference type="InterPro" id="IPR011701">
    <property type="entry name" value="MFS"/>
</dbReference>
<name>V5WI94_9SPIO</name>
<reference evidence="10 11" key="1">
    <citation type="journal article" date="2015" name="Stand. Genomic Sci.">
        <title>Complete genome sequence and description of Salinispira pacifica gen. nov., sp. nov., a novel spirochaete isolated form a hypersaline microbial mat.</title>
        <authorList>
            <person name="Ben Hania W."/>
            <person name="Joseph M."/>
            <person name="Schumann P."/>
            <person name="Bunk B."/>
            <person name="Fiebig A."/>
            <person name="Sproer C."/>
            <person name="Klenk H.P."/>
            <person name="Fardeau M.L."/>
            <person name="Spring S."/>
        </authorList>
    </citation>
    <scope>NUCLEOTIDE SEQUENCE [LARGE SCALE GENOMIC DNA]</scope>
    <source>
        <strain evidence="10 11">L21-RPul-D2</strain>
    </source>
</reference>
<sequence>MKNREIIRTSLAIYLPSLLVQLGASLTMSFNVLWSRDLGAGVAMIGLIAAGNGIGSLLFDLPGGWIGGKIREKPFMIAAVGGLVLTGIFKAAATRPWQLLGIGIFMGMCVSAWGIGRLAYIRKNIPRRYRGRTLAFMGGIMRVARIATPALGGLIIQFLGFRVLYGVQAFLFASALVLLLVMMKDGSYLESGQAPAASVLKETFAKNGRNIVAAMIGIGGLQLLRISRNLIFPLWADSIGMSALLIGGFTSAGGMVETAMVVPAGITLDRAGRKWAAVPCTLGFALSMALMPLALTPAALAGVYLLMSLSNGLGSGINMTISSDLAPKNAAAEFLGIWRFVTDTSRLTGPLIAGSVAAAVSLPAAPLTAASAGLISAAVLLFAMDEPGRKRQMPARNRQKPSRNMDAPGRSRQMPGRDEQRPGRINQEPGQKNQSPTSPD</sequence>
<dbReference type="PROSITE" id="PS00216">
    <property type="entry name" value="SUGAR_TRANSPORT_1"/>
    <property type="match status" value="1"/>
</dbReference>
<dbReference type="SUPFAM" id="SSF103473">
    <property type="entry name" value="MFS general substrate transporter"/>
    <property type="match status" value="1"/>
</dbReference>
<feature type="region of interest" description="Disordered" evidence="7">
    <location>
        <begin position="389"/>
        <end position="440"/>
    </location>
</feature>
<accession>V5WI94</accession>
<dbReference type="PANTHER" id="PTHR23517:SF3">
    <property type="entry name" value="INTEGRAL MEMBRANE TRANSPORT PROTEIN"/>
    <property type="match status" value="1"/>
</dbReference>
<gene>
    <name evidence="10" type="ORF">L21SP2_1499</name>
</gene>
<comment type="subcellular location">
    <subcellularLocation>
        <location evidence="1">Cell membrane</location>
        <topology evidence="1">Multi-pass membrane protein</topology>
    </subcellularLocation>
</comment>
<dbReference type="eggNOG" id="COG2223">
    <property type="taxonomic scope" value="Bacteria"/>
</dbReference>
<keyword evidence="11" id="KW-1185">Reference proteome</keyword>
<evidence type="ECO:0000313" key="11">
    <source>
        <dbReference type="Proteomes" id="UP000018680"/>
    </source>
</evidence>
<evidence type="ECO:0000256" key="6">
    <source>
        <dbReference type="ARBA" id="ARBA00023136"/>
    </source>
</evidence>
<feature type="transmembrane region" description="Helical" evidence="8">
    <location>
        <begin position="280"/>
        <end position="306"/>
    </location>
</feature>
<dbReference type="AlphaFoldDB" id="V5WI94"/>
<keyword evidence="5 8" id="KW-1133">Transmembrane helix</keyword>